<evidence type="ECO:0000256" key="7">
    <source>
        <dbReference type="ARBA" id="ARBA00022984"/>
    </source>
</evidence>
<evidence type="ECO:0000256" key="11">
    <source>
        <dbReference type="ARBA" id="ARBA00039108"/>
    </source>
</evidence>
<evidence type="ECO:0000313" key="19">
    <source>
        <dbReference type="Proteomes" id="UP000231388"/>
    </source>
</evidence>
<evidence type="ECO:0000256" key="10">
    <source>
        <dbReference type="ARBA" id="ARBA00038367"/>
    </source>
</evidence>
<accession>A0A2G9XCX7</accession>
<evidence type="ECO:0000256" key="15">
    <source>
        <dbReference type="ARBA" id="ARBA00047527"/>
    </source>
</evidence>
<dbReference type="InterPro" id="IPR050068">
    <property type="entry name" value="MurA_subfamily"/>
</dbReference>
<dbReference type="GO" id="GO:0071555">
    <property type="term" value="P:cell wall organization"/>
    <property type="evidence" value="ECO:0007669"/>
    <property type="project" value="UniProtKB-KW"/>
</dbReference>
<dbReference type="Gene3D" id="3.65.10.10">
    <property type="entry name" value="Enolpyruvate transferase domain"/>
    <property type="match status" value="2"/>
</dbReference>
<dbReference type="SUPFAM" id="SSF55205">
    <property type="entry name" value="EPT/RTPC-like"/>
    <property type="match status" value="1"/>
</dbReference>
<evidence type="ECO:0000256" key="9">
    <source>
        <dbReference type="ARBA" id="ARBA00023316"/>
    </source>
</evidence>
<organism evidence="18 19">
    <name type="scientific">candidate division WWE3 bacterium CG23_combo_of_CG06-09_8_20_14_all_40_14</name>
    <dbReference type="NCBI Taxonomy" id="1975095"/>
    <lineage>
        <taxon>Bacteria</taxon>
        <taxon>Katanobacteria</taxon>
    </lineage>
</organism>
<keyword evidence="9" id="KW-0961">Cell wall biogenesis/degradation</keyword>
<sequence>MKYKILGEFPLSGTVQISGARNSALKILAGAIVSDGFLELFNVPRVGDVFLFIELLKSLGVSAEFKSNGCLEINSSGLNSFELPAFSKNIKSSILFVGPLLARFGKAILPQNSKYSFDMNFKVLKSLGVSIAEKGSVFEFECSSLRAAEINFLSSTHTGTDNAILSSVLAEGSSVITNAAAEPEVDDLISALNKMGAKIKRADQNPRTILVEGVRNLGKLEHTIIPDRNEPVFYASCALFTNGSIVIKNLNTNHLTSFISKLSFMGANYEIISPSEMRIWADPENLFKPSNIEVKPYPGFMADWQPFISVLLTKAAGESVVTDMVLNRFEFAKELNRMGAKIEFLDSGIKVFGPTKLKGVITEAEEAISVAALVVAGLGAKGKTEIRNAEIINSELENTKEKLQNLGAVIKEKA</sequence>
<dbReference type="GO" id="GO:0008360">
    <property type="term" value="P:regulation of cell shape"/>
    <property type="evidence" value="ECO:0007669"/>
    <property type="project" value="UniProtKB-KW"/>
</dbReference>
<dbReference type="GO" id="GO:0051301">
    <property type="term" value="P:cell division"/>
    <property type="evidence" value="ECO:0007669"/>
    <property type="project" value="UniProtKB-KW"/>
</dbReference>
<keyword evidence="8" id="KW-0131">Cell cycle</keyword>
<dbReference type="PANTHER" id="PTHR43783">
    <property type="entry name" value="UDP-N-ACETYLGLUCOSAMINE 1-CARBOXYVINYLTRANSFERASE"/>
    <property type="match status" value="1"/>
</dbReference>
<evidence type="ECO:0000256" key="1">
    <source>
        <dbReference type="ARBA" id="ARBA00004496"/>
    </source>
</evidence>
<proteinExistence type="inferred from homology"/>
<evidence type="ECO:0000256" key="5">
    <source>
        <dbReference type="ARBA" id="ARBA00022679"/>
    </source>
</evidence>
<evidence type="ECO:0000256" key="4">
    <source>
        <dbReference type="ARBA" id="ARBA00022618"/>
    </source>
</evidence>
<reference evidence="18 19" key="1">
    <citation type="submission" date="2017-09" db="EMBL/GenBank/DDBJ databases">
        <title>Depth-based differentiation of microbial function through sediment-hosted aquifers and enrichment of novel symbionts in the deep terrestrial subsurface.</title>
        <authorList>
            <person name="Probst A.J."/>
            <person name="Ladd B."/>
            <person name="Jarett J.K."/>
            <person name="Geller-Mcgrath D.E."/>
            <person name="Sieber C.M."/>
            <person name="Emerson J.B."/>
            <person name="Anantharaman K."/>
            <person name="Thomas B.C."/>
            <person name="Malmstrom R."/>
            <person name="Stieglmeier M."/>
            <person name="Klingl A."/>
            <person name="Woyke T."/>
            <person name="Ryan C.M."/>
            <person name="Banfield J.F."/>
        </authorList>
    </citation>
    <scope>NUCLEOTIDE SEQUENCE [LARGE SCALE GENOMIC DNA]</scope>
    <source>
        <strain evidence="18">CG23_combo_of_CG06-09_8_20_14_all_40_14</strain>
    </source>
</reference>
<dbReference type="GO" id="GO:0005737">
    <property type="term" value="C:cytoplasm"/>
    <property type="evidence" value="ECO:0007669"/>
    <property type="project" value="UniProtKB-SubCell"/>
</dbReference>
<keyword evidence="7" id="KW-0573">Peptidoglycan synthesis</keyword>
<dbReference type="EMBL" id="PCQY01000006">
    <property type="protein sequence ID" value="PIP04814.1"/>
    <property type="molecule type" value="Genomic_DNA"/>
</dbReference>
<comment type="caution">
    <text evidence="18">The sequence shown here is derived from an EMBL/GenBank/DDBJ whole genome shotgun (WGS) entry which is preliminary data.</text>
</comment>
<comment type="similarity">
    <text evidence="10">Belongs to the EPSP synthase family. MurA subfamily.</text>
</comment>
<evidence type="ECO:0000256" key="2">
    <source>
        <dbReference type="ARBA" id="ARBA00004752"/>
    </source>
</evidence>
<comment type="subcellular location">
    <subcellularLocation>
        <location evidence="1">Cytoplasm</location>
    </subcellularLocation>
</comment>
<dbReference type="InterPro" id="IPR036968">
    <property type="entry name" value="Enolpyruvate_Tfrase_sf"/>
</dbReference>
<keyword evidence="6" id="KW-0133">Cell shape</keyword>
<keyword evidence="4" id="KW-0132">Cell division</keyword>
<evidence type="ECO:0000256" key="13">
    <source>
        <dbReference type="ARBA" id="ARBA00042443"/>
    </source>
</evidence>
<keyword evidence="5" id="KW-0808">Transferase</keyword>
<evidence type="ECO:0000256" key="14">
    <source>
        <dbReference type="ARBA" id="ARBA00042842"/>
    </source>
</evidence>
<feature type="coiled-coil region" evidence="16">
    <location>
        <begin position="386"/>
        <end position="413"/>
    </location>
</feature>
<dbReference type="InterPro" id="IPR013792">
    <property type="entry name" value="RNA3'P_cycl/enolpyr_Trfase_a/b"/>
</dbReference>
<comment type="catalytic activity">
    <reaction evidence="15">
        <text>phosphoenolpyruvate + UDP-N-acetyl-alpha-D-glucosamine = UDP-N-acetyl-3-O-(1-carboxyvinyl)-alpha-D-glucosamine + phosphate</text>
        <dbReference type="Rhea" id="RHEA:18681"/>
        <dbReference type="ChEBI" id="CHEBI:43474"/>
        <dbReference type="ChEBI" id="CHEBI:57705"/>
        <dbReference type="ChEBI" id="CHEBI:58702"/>
        <dbReference type="ChEBI" id="CHEBI:68483"/>
        <dbReference type="EC" id="2.5.1.7"/>
    </reaction>
</comment>
<evidence type="ECO:0000256" key="3">
    <source>
        <dbReference type="ARBA" id="ARBA00022490"/>
    </source>
</evidence>
<dbReference type="Pfam" id="PF00275">
    <property type="entry name" value="EPSP_synthase"/>
    <property type="match status" value="1"/>
</dbReference>
<evidence type="ECO:0000259" key="17">
    <source>
        <dbReference type="Pfam" id="PF00275"/>
    </source>
</evidence>
<comment type="pathway">
    <text evidence="2">Cell wall biogenesis; peptidoglycan biosynthesis.</text>
</comment>
<dbReference type="GO" id="GO:0009252">
    <property type="term" value="P:peptidoglycan biosynthetic process"/>
    <property type="evidence" value="ECO:0007669"/>
    <property type="project" value="UniProtKB-KW"/>
</dbReference>
<dbReference type="Proteomes" id="UP000231388">
    <property type="component" value="Unassembled WGS sequence"/>
</dbReference>
<gene>
    <name evidence="18" type="ORF">COX53_00430</name>
</gene>
<evidence type="ECO:0000256" key="12">
    <source>
        <dbReference type="ARBA" id="ARBA00039754"/>
    </source>
</evidence>
<feature type="domain" description="Enolpyruvate transferase" evidence="17">
    <location>
        <begin position="10"/>
        <end position="403"/>
    </location>
</feature>
<dbReference type="NCBIfam" id="NF006873">
    <property type="entry name" value="PRK09369.1"/>
    <property type="match status" value="1"/>
</dbReference>
<dbReference type="InterPro" id="IPR001986">
    <property type="entry name" value="Enolpyruvate_Tfrase_dom"/>
</dbReference>
<dbReference type="AlphaFoldDB" id="A0A2G9XCX7"/>
<keyword evidence="3" id="KW-0963">Cytoplasm</keyword>
<evidence type="ECO:0000256" key="16">
    <source>
        <dbReference type="SAM" id="Coils"/>
    </source>
</evidence>
<evidence type="ECO:0000256" key="6">
    <source>
        <dbReference type="ARBA" id="ARBA00022960"/>
    </source>
</evidence>
<name>A0A2G9XCX7_UNCKA</name>
<dbReference type="EC" id="2.5.1.7" evidence="11"/>
<protein>
    <recommendedName>
        <fullName evidence="12">UDP-N-acetylglucosamine 1-carboxyvinyltransferase</fullName>
        <ecNumber evidence="11">2.5.1.7</ecNumber>
    </recommendedName>
    <alternativeName>
        <fullName evidence="13">Enoylpyruvate transferase</fullName>
    </alternativeName>
    <alternativeName>
        <fullName evidence="14">UDP-N-acetylglucosamine enolpyruvyl transferase</fullName>
    </alternativeName>
</protein>
<evidence type="ECO:0000313" key="18">
    <source>
        <dbReference type="EMBL" id="PIP04814.1"/>
    </source>
</evidence>
<evidence type="ECO:0000256" key="8">
    <source>
        <dbReference type="ARBA" id="ARBA00023306"/>
    </source>
</evidence>
<dbReference type="PANTHER" id="PTHR43783:SF1">
    <property type="entry name" value="UDP-N-ACETYLGLUCOSAMINE 1-CARBOXYVINYLTRANSFERASE"/>
    <property type="match status" value="1"/>
</dbReference>
<dbReference type="GO" id="GO:0008760">
    <property type="term" value="F:UDP-N-acetylglucosamine 1-carboxyvinyltransferase activity"/>
    <property type="evidence" value="ECO:0007669"/>
    <property type="project" value="UniProtKB-EC"/>
</dbReference>
<keyword evidence="16" id="KW-0175">Coiled coil</keyword>